<sequence length="175" mass="20348">MIKRKVEVVPYSSVWENLFTREQVLLKELFGKNEVGIYHIGSTSVPGLSAKPIIDVLIEVETLELIDLITKDIERAGYEAKGENGIAGRRFFQKSNKNGVRLYHVHAFKKGNPEINRHLVFRDYLRIHPEKAAKYAEVKQQAAARNPYDIETYMIEKEPIIKELEQEALRWRLKQ</sequence>
<dbReference type="InterPro" id="IPR043519">
    <property type="entry name" value="NT_sf"/>
</dbReference>
<name>A0ABS7K2J6_9BACI</name>
<dbReference type="Pfam" id="PF04229">
    <property type="entry name" value="GrpB"/>
    <property type="match status" value="1"/>
</dbReference>
<dbReference type="PANTHER" id="PTHR34822">
    <property type="entry name" value="GRPB DOMAIN PROTEIN (AFU_ORTHOLOGUE AFUA_1G01530)"/>
    <property type="match status" value="1"/>
</dbReference>
<dbReference type="SUPFAM" id="SSF81301">
    <property type="entry name" value="Nucleotidyltransferase"/>
    <property type="match status" value="1"/>
</dbReference>
<reference evidence="1 2" key="1">
    <citation type="submission" date="2020-07" db="EMBL/GenBank/DDBJ databases">
        <title>Fungal Genomes of the International Space Station.</title>
        <authorList>
            <person name="Seuylemezian A."/>
            <person name="Singh N.K."/>
            <person name="Wood J."/>
            <person name="Venkateswaran K."/>
        </authorList>
    </citation>
    <scope>NUCLEOTIDE SEQUENCE [LARGE SCALE GENOMIC DNA]</scope>
    <source>
        <strain evidence="1 2">PL-B2</strain>
    </source>
</reference>
<evidence type="ECO:0000313" key="2">
    <source>
        <dbReference type="Proteomes" id="UP000769780"/>
    </source>
</evidence>
<proteinExistence type="predicted"/>
<comment type="caution">
    <text evidence="1">The sequence shown here is derived from an EMBL/GenBank/DDBJ whole genome shotgun (WGS) entry which is preliminary data.</text>
</comment>
<protein>
    <submittedName>
        <fullName evidence="1">GrpB family protein</fullName>
    </submittedName>
</protein>
<dbReference type="Gene3D" id="3.30.460.10">
    <property type="entry name" value="Beta Polymerase, domain 2"/>
    <property type="match status" value="1"/>
</dbReference>
<accession>A0ABS7K2J6</accession>
<dbReference type="Proteomes" id="UP000769780">
    <property type="component" value="Unassembled WGS sequence"/>
</dbReference>
<dbReference type="InterPro" id="IPR007344">
    <property type="entry name" value="GrpB/CoaE"/>
</dbReference>
<gene>
    <name evidence="1" type="ORF">H0185_06605</name>
</gene>
<dbReference type="PANTHER" id="PTHR34822:SF1">
    <property type="entry name" value="GRPB FAMILY PROTEIN"/>
    <property type="match status" value="1"/>
</dbReference>
<dbReference type="EMBL" id="JACWFH010000008">
    <property type="protein sequence ID" value="MBY0096474.1"/>
    <property type="molecule type" value="Genomic_DNA"/>
</dbReference>
<evidence type="ECO:0000313" key="1">
    <source>
        <dbReference type="EMBL" id="MBY0096474.1"/>
    </source>
</evidence>
<keyword evidence="2" id="KW-1185">Reference proteome</keyword>
<organism evidence="1 2">
    <name type="scientific">Mesobacillus maritimus</name>
    <dbReference type="NCBI Taxonomy" id="1643336"/>
    <lineage>
        <taxon>Bacteria</taxon>
        <taxon>Bacillati</taxon>
        <taxon>Bacillota</taxon>
        <taxon>Bacilli</taxon>
        <taxon>Bacillales</taxon>
        <taxon>Bacillaceae</taxon>
        <taxon>Mesobacillus</taxon>
    </lineage>
</organism>
<dbReference type="RefSeq" id="WP_221872376.1">
    <property type="nucleotide sequence ID" value="NZ_JACWFH010000008.1"/>
</dbReference>